<feature type="domain" description="UspA" evidence="5">
    <location>
        <begin position="191"/>
        <end position="323"/>
    </location>
</feature>
<organism evidence="6 7">
    <name type="scientific">Pseudomonas reinekei</name>
    <dbReference type="NCBI Taxonomy" id="395598"/>
    <lineage>
        <taxon>Bacteria</taxon>
        <taxon>Pseudomonadati</taxon>
        <taxon>Pseudomonadota</taxon>
        <taxon>Gammaproteobacteria</taxon>
        <taxon>Pseudomonadales</taxon>
        <taxon>Pseudomonadaceae</taxon>
        <taxon>Pseudomonas</taxon>
    </lineage>
</organism>
<evidence type="ECO:0000256" key="4">
    <source>
        <dbReference type="ARBA" id="ARBA00037131"/>
    </source>
</evidence>
<evidence type="ECO:0000256" key="3">
    <source>
        <dbReference type="ARBA" id="ARBA00022490"/>
    </source>
</evidence>
<feature type="domain" description="UspA" evidence="5">
    <location>
        <begin position="48"/>
        <end position="181"/>
    </location>
</feature>
<accession>A0A6H9RW21</accession>
<evidence type="ECO:0000256" key="2">
    <source>
        <dbReference type="ARBA" id="ARBA00008791"/>
    </source>
</evidence>
<evidence type="ECO:0000259" key="5">
    <source>
        <dbReference type="Pfam" id="PF00582"/>
    </source>
</evidence>
<dbReference type="OrthoDB" id="7029102at2"/>
<comment type="caution">
    <text evidence="6">The sequence shown here is derived from an EMBL/GenBank/DDBJ whole genome shotgun (WGS) entry which is preliminary data.</text>
</comment>
<dbReference type="Gene3D" id="3.40.50.12370">
    <property type="match status" value="1"/>
</dbReference>
<comment type="function">
    <text evidence="4">Required for resistance to DNA-damaging agents.</text>
</comment>
<dbReference type="AlphaFoldDB" id="A0A6H9RW21"/>
<evidence type="ECO:0000313" key="6">
    <source>
        <dbReference type="EMBL" id="KAB0486942.1"/>
    </source>
</evidence>
<evidence type="ECO:0000313" key="7">
    <source>
        <dbReference type="Proteomes" id="UP000460142"/>
    </source>
</evidence>
<dbReference type="PANTHER" id="PTHR47892:SF1">
    <property type="entry name" value="UNIVERSAL STRESS PROTEIN E"/>
    <property type="match status" value="1"/>
</dbReference>
<reference evidence="6 7" key="1">
    <citation type="submission" date="2019-09" db="EMBL/GenBank/DDBJ databases">
        <title>Draft genome sequences of 48 bacterial type strains from the CCUG.</title>
        <authorList>
            <person name="Tunovic T."/>
            <person name="Pineiro-Iglesias B."/>
            <person name="Unosson C."/>
            <person name="Inganas E."/>
            <person name="Ohlen M."/>
            <person name="Cardew S."/>
            <person name="Jensie-Markopoulos S."/>
            <person name="Salva-Serra F."/>
            <person name="Jaen-Luchoro D."/>
            <person name="Karlsson R."/>
            <person name="Svensson-Stadler L."/>
            <person name="Chun J."/>
            <person name="Moore E."/>
        </authorList>
    </citation>
    <scope>NUCLEOTIDE SEQUENCE [LARGE SCALE GENOMIC DNA]</scope>
    <source>
        <strain evidence="6 7">CCUG 53116</strain>
    </source>
</reference>
<keyword evidence="3" id="KW-0963">Cytoplasm</keyword>
<dbReference type="Proteomes" id="UP000460142">
    <property type="component" value="Unassembled WGS sequence"/>
</dbReference>
<dbReference type="InterPro" id="IPR006016">
    <property type="entry name" value="UspA"/>
</dbReference>
<name>A0A6H9RW21_PSERE</name>
<dbReference type="GO" id="GO:0005737">
    <property type="term" value="C:cytoplasm"/>
    <property type="evidence" value="ECO:0007669"/>
    <property type="project" value="UniProtKB-SubCell"/>
</dbReference>
<dbReference type="SUPFAM" id="SSF52402">
    <property type="entry name" value="Adenine nucleotide alpha hydrolases-like"/>
    <property type="match status" value="2"/>
</dbReference>
<dbReference type="PANTHER" id="PTHR47892">
    <property type="entry name" value="UNIVERSAL STRESS PROTEIN E"/>
    <property type="match status" value="1"/>
</dbReference>
<protein>
    <recommendedName>
        <fullName evidence="5">UspA domain-containing protein</fullName>
    </recommendedName>
</protein>
<sequence>MAVEPAPKHRCVRQTFTQTVYPQTAMFFHHAPRCVMIRPLRLLFLAPFSQAAHCPGLEYAGDLARALGVPLHIAAFTDLHGAESAGPAGAECPDVVRQSVLALRQKWLKDESARLQEKGVDVHPEIVRASSSATEFAACAQRLEADLIIKDMQARPGQAHCGLSPQDWEFLSVSPVSVLYVQPGPTQIPGKVLAAIDMEFQAKEGDSDNHSIIEAARRLASACGAALHVISIYDTDAPGQGDLSRFDVRKQAFDDFARQHGIAREHRHFIPGAPANAICAYLQRSAYNLLVIGAANHHLLPSGIGLTAEGILEHAGCSVLAIKVPVAAAPIKTTAPDSIRHASS</sequence>
<proteinExistence type="inferred from homology"/>
<dbReference type="CDD" id="cd00293">
    <property type="entry name" value="USP-like"/>
    <property type="match status" value="1"/>
</dbReference>
<comment type="similarity">
    <text evidence="2">Belongs to the universal stress protein A family.</text>
</comment>
<evidence type="ECO:0000256" key="1">
    <source>
        <dbReference type="ARBA" id="ARBA00004496"/>
    </source>
</evidence>
<gene>
    <name evidence="6" type="ORF">F7R15_08765</name>
</gene>
<dbReference type="EMBL" id="VZPS01000004">
    <property type="protein sequence ID" value="KAB0486942.1"/>
    <property type="molecule type" value="Genomic_DNA"/>
</dbReference>
<dbReference type="Pfam" id="PF00582">
    <property type="entry name" value="Usp"/>
    <property type="match status" value="2"/>
</dbReference>
<comment type="subcellular location">
    <subcellularLocation>
        <location evidence="1">Cytoplasm</location>
    </subcellularLocation>
</comment>